<dbReference type="Proteomes" id="UP001434883">
    <property type="component" value="Unassembled WGS sequence"/>
</dbReference>
<comment type="caution">
    <text evidence="2">The sequence shown here is derived from an EMBL/GenBank/DDBJ whole genome shotgun (WGS) entry which is preliminary data.</text>
</comment>
<gene>
    <name evidence="2" type="ORF">XENOCAPTIV_021784</name>
</gene>
<keyword evidence="3" id="KW-1185">Reference proteome</keyword>
<dbReference type="EMBL" id="JAHRIN010017284">
    <property type="protein sequence ID" value="MEQ2197048.1"/>
    <property type="molecule type" value="Genomic_DNA"/>
</dbReference>
<evidence type="ECO:0000313" key="2">
    <source>
        <dbReference type="EMBL" id="MEQ2197048.1"/>
    </source>
</evidence>
<organism evidence="2 3">
    <name type="scientific">Xenoophorus captivus</name>
    <dbReference type="NCBI Taxonomy" id="1517983"/>
    <lineage>
        <taxon>Eukaryota</taxon>
        <taxon>Metazoa</taxon>
        <taxon>Chordata</taxon>
        <taxon>Craniata</taxon>
        <taxon>Vertebrata</taxon>
        <taxon>Euteleostomi</taxon>
        <taxon>Actinopterygii</taxon>
        <taxon>Neopterygii</taxon>
        <taxon>Teleostei</taxon>
        <taxon>Neoteleostei</taxon>
        <taxon>Acanthomorphata</taxon>
        <taxon>Ovalentaria</taxon>
        <taxon>Atherinomorphae</taxon>
        <taxon>Cyprinodontiformes</taxon>
        <taxon>Goodeidae</taxon>
        <taxon>Xenoophorus</taxon>
    </lineage>
</organism>
<reference evidence="2 3" key="1">
    <citation type="submission" date="2021-06" db="EMBL/GenBank/DDBJ databases">
        <authorList>
            <person name="Palmer J.M."/>
        </authorList>
    </citation>
    <scope>NUCLEOTIDE SEQUENCE [LARGE SCALE GENOMIC DNA]</scope>
    <source>
        <strain evidence="2 3">XC_2019</strain>
        <tissue evidence="2">Muscle</tissue>
    </source>
</reference>
<proteinExistence type="predicted"/>
<accession>A0ABV0QND9</accession>
<evidence type="ECO:0000256" key="1">
    <source>
        <dbReference type="SAM" id="MobiDB-lite"/>
    </source>
</evidence>
<sequence length="156" mass="16917">DFVSGNVLNQTHSFHSTQPNFFYKLGNIKVLRKGKFGRDFRVWVKLPLNRDYRCSAAFNVGDIAMINGDSDRQSGLDPRIGRQRHGAGGQLLVRLRGRSGGRGRLSVPEGLSHSAAERKARTTDGPVCGSGAASATLRSSGGISYGQTRQAMRLIS</sequence>
<feature type="non-terminal residue" evidence="2">
    <location>
        <position position="1"/>
    </location>
</feature>
<protein>
    <submittedName>
        <fullName evidence="2">Uncharacterized protein</fullName>
    </submittedName>
</protein>
<feature type="region of interest" description="Disordered" evidence="1">
    <location>
        <begin position="99"/>
        <end position="133"/>
    </location>
</feature>
<name>A0ABV0QND9_9TELE</name>
<evidence type="ECO:0000313" key="3">
    <source>
        <dbReference type="Proteomes" id="UP001434883"/>
    </source>
</evidence>